<accession>A0ACC1T6H1</accession>
<keyword evidence="2" id="KW-1185">Reference proteome</keyword>
<reference evidence="1" key="1">
    <citation type="submission" date="2022-07" db="EMBL/GenBank/DDBJ databases">
        <title>Genome Sequence of Phlebia brevispora.</title>
        <authorList>
            <person name="Buettner E."/>
        </authorList>
    </citation>
    <scope>NUCLEOTIDE SEQUENCE</scope>
    <source>
        <strain evidence="1">MPL23</strain>
    </source>
</reference>
<sequence length="241" mass="27783">MLRRIQKSTGPNKISYEERHPPFSIVLFPRFRRIKLGCSSTRYTRLSVSVLKRYASDHPLVMSLFEALTDLGPEQYPATETSKYLIRLLAGDVCTFRRNVQTSYHLVDQARIVCKDIDQLIRRFDEQEDVDAFDRYSDAIGPLQELLLSLVEITERERAVAFLPPQDSLEQCTRFIAESVEQRRKIRDALTKLRSNVEFKSLGKDTAIPEKDVKAAFRYDDLKFLSTVVNGASEYPTTKLP</sequence>
<evidence type="ECO:0000313" key="2">
    <source>
        <dbReference type="Proteomes" id="UP001148662"/>
    </source>
</evidence>
<name>A0ACC1T6H1_9APHY</name>
<comment type="caution">
    <text evidence="1">The sequence shown here is derived from an EMBL/GenBank/DDBJ whole genome shotgun (WGS) entry which is preliminary data.</text>
</comment>
<dbReference type="Proteomes" id="UP001148662">
    <property type="component" value="Unassembled WGS sequence"/>
</dbReference>
<proteinExistence type="predicted"/>
<evidence type="ECO:0000313" key="1">
    <source>
        <dbReference type="EMBL" id="KAJ3554192.1"/>
    </source>
</evidence>
<protein>
    <submittedName>
        <fullName evidence="1">Uncharacterized protein</fullName>
    </submittedName>
</protein>
<dbReference type="EMBL" id="JANHOG010000454">
    <property type="protein sequence ID" value="KAJ3554192.1"/>
    <property type="molecule type" value="Genomic_DNA"/>
</dbReference>
<organism evidence="1 2">
    <name type="scientific">Phlebia brevispora</name>
    <dbReference type="NCBI Taxonomy" id="194682"/>
    <lineage>
        <taxon>Eukaryota</taxon>
        <taxon>Fungi</taxon>
        <taxon>Dikarya</taxon>
        <taxon>Basidiomycota</taxon>
        <taxon>Agaricomycotina</taxon>
        <taxon>Agaricomycetes</taxon>
        <taxon>Polyporales</taxon>
        <taxon>Meruliaceae</taxon>
        <taxon>Phlebia</taxon>
    </lineage>
</organism>
<gene>
    <name evidence="1" type="ORF">NM688_g3235</name>
</gene>